<dbReference type="InterPro" id="IPR036869">
    <property type="entry name" value="J_dom_sf"/>
</dbReference>
<dbReference type="SUPFAM" id="SSF57850">
    <property type="entry name" value="RING/U-box"/>
    <property type="match status" value="1"/>
</dbReference>
<comment type="caution">
    <text evidence="11">The sequence shown here is derived from an EMBL/GenBank/DDBJ whole genome shotgun (WGS) entry which is preliminary data.</text>
</comment>
<dbReference type="InterPro" id="IPR055340">
    <property type="entry name" value="RING-Ubox_PRP19"/>
</dbReference>
<dbReference type="InterPro" id="IPR031309">
    <property type="entry name" value="Ribosomal_uL5_C"/>
</dbReference>
<evidence type="ECO:0000256" key="1">
    <source>
        <dbReference type="ARBA" id="ARBA00004123"/>
    </source>
</evidence>
<evidence type="ECO:0000256" key="5">
    <source>
        <dbReference type="ARBA" id="ARBA00022692"/>
    </source>
</evidence>
<evidence type="ECO:0000256" key="6">
    <source>
        <dbReference type="ARBA" id="ARBA00022989"/>
    </source>
</evidence>
<feature type="domain" description="U-box" evidence="10">
    <location>
        <begin position="1"/>
        <end position="79"/>
    </location>
</feature>
<reference evidence="11" key="1">
    <citation type="journal article" date="2018" name="Nat. Genet.">
        <title>Extensive intraspecific gene order and gene structural variations between Mo17 and other maize genomes.</title>
        <authorList>
            <person name="Sun S."/>
            <person name="Zhou Y."/>
            <person name="Chen J."/>
            <person name="Shi J."/>
            <person name="Zhao H."/>
            <person name="Zhao H."/>
            <person name="Song W."/>
            <person name="Zhang M."/>
            <person name="Cui Y."/>
            <person name="Dong X."/>
            <person name="Liu H."/>
            <person name="Ma X."/>
            <person name="Jiao Y."/>
            <person name="Wang B."/>
            <person name="Wei X."/>
            <person name="Stein J.C."/>
            <person name="Glaubitz J.C."/>
            <person name="Lu F."/>
            <person name="Yu G."/>
            <person name="Liang C."/>
            <person name="Fengler K."/>
            <person name="Li B."/>
            <person name="Rafalski A."/>
            <person name="Schnable P.S."/>
            <person name="Ware D.H."/>
            <person name="Buckler E.S."/>
            <person name="Lai J."/>
        </authorList>
    </citation>
    <scope>NUCLEOTIDE SEQUENCE [LARGE SCALE GENOMIC DNA]</scope>
    <source>
        <tissue evidence="11">Seedling</tissue>
    </source>
</reference>
<dbReference type="CDD" id="cd16656">
    <property type="entry name" value="RING-Ubox_PRP19"/>
    <property type="match status" value="1"/>
</dbReference>
<dbReference type="SUPFAM" id="SSF55282">
    <property type="entry name" value="RL5-like"/>
    <property type="match status" value="1"/>
</dbReference>
<gene>
    <name evidence="11" type="primary">PRP19_4</name>
    <name evidence="11" type="ORF">Zm00014a_010678</name>
</gene>
<dbReference type="Pfam" id="PF09320">
    <property type="entry name" value="DUF1977"/>
    <property type="match status" value="1"/>
</dbReference>
<feature type="transmembrane region" description="Helical" evidence="9">
    <location>
        <begin position="154"/>
        <end position="177"/>
    </location>
</feature>
<comment type="subcellular location">
    <subcellularLocation>
        <location evidence="2">Membrane</location>
        <topology evidence="2">Single-pass membrane protein</topology>
    </subcellularLocation>
    <subcellularLocation>
        <location evidence="1">Nucleus</location>
    </subcellularLocation>
</comment>
<dbReference type="InterPro" id="IPR015399">
    <property type="entry name" value="DUF1977_DnaJ-like"/>
</dbReference>
<keyword evidence="4" id="KW-0808">Transferase</keyword>
<dbReference type="InterPro" id="IPR022803">
    <property type="entry name" value="Ribosomal_uL5_dom_sf"/>
</dbReference>
<name>A0A3L6ERY4_MAIZE</name>
<dbReference type="Gene3D" id="3.30.1440.10">
    <property type="match status" value="1"/>
</dbReference>
<dbReference type="Gene3D" id="3.30.40.10">
    <property type="entry name" value="Zinc/RING finger domain, C3HC4 (zinc finger)"/>
    <property type="match status" value="1"/>
</dbReference>
<accession>A0A3L6ERY4</accession>
<evidence type="ECO:0000256" key="9">
    <source>
        <dbReference type="SAM" id="Phobius"/>
    </source>
</evidence>
<dbReference type="UniPathway" id="UPA00143"/>
<keyword evidence="6 9" id="KW-1133">Transmembrane helix</keyword>
<keyword evidence="8" id="KW-0539">Nucleus</keyword>
<dbReference type="Proteomes" id="UP000251960">
    <property type="component" value="Chromosome 5"/>
</dbReference>
<evidence type="ECO:0000256" key="3">
    <source>
        <dbReference type="ARBA" id="ARBA00004906"/>
    </source>
</evidence>
<dbReference type="SMART" id="SM00504">
    <property type="entry name" value="Ubox"/>
    <property type="match status" value="1"/>
</dbReference>
<dbReference type="FunFam" id="3.30.40.10:FF:000027">
    <property type="entry name" value="Pre-mRNA-processing factor 19, putative"/>
    <property type="match status" value="1"/>
</dbReference>
<evidence type="ECO:0000313" key="11">
    <source>
        <dbReference type="EMBL" id="PWZ22841.1"/>
    </source>
</evidence>
<evidence type="ECO:0000256" key="8">
    <source>
        <dbReference type="ARBA" id="ARBA00023242"/>
    </source>
</evidence>
<dbReference type="GO" id="GO:0004842">
    <property type="term" value="F:ubiquitin-protein transferase activity"/>
    <property type="evidence" value="ECO:0007669"/>
    <property type="project" value="InterPro"/>
</dbReference>
<dbReference type="GO" id="GO:0016020">
    <property type="term" value="C:membrane"/>
    <property type="evidence" value="ECO:0007669"/>
    <property type="project" value="UniProtKB-SubCell"/>
</dbReference>
<dbReference type="InterPro" id="IPR051100">
    <property type="entry name" value="DnaJ_subfamily_B/C"/>
</dbReference>
<dbReference type="Pfam" id="PF04564">
    <property type="entry name" value="U-box"/>
    <property type="match status" value="1"/>
</dbReference>
<evidence type="ECO:0000256" key="4">
    <source>
        <dbReference type="ARBA" id="ARBA00022679"/>
    </source>
</evidence>
<keyword evidence="7 9" id="KW-0472">Membrane</keyword>
<organism evidence="11">
    <name type="scientific">Zea mays</name>
    <name type="common">Maize</name>
    <dbReference type="NCBI Taxonomy" id="4577"/>
    <lineage>
        <taxon>Eukaryota</taxon>
        <taxon>Viridiplantae</taxon>
        <taxon>Streptophyta</taxon>
        <taxon>Embryophyta</taxon>
        <taxon>Tracheophyta</taxon>
        <taxon>Spermatophyta</taxon>
        <taxon>Magnoliopsida</taxon>
        <taxon>Liliopsida</taxon>
        <taxon>Poales</taxon>
        <taxon>Poaceae</taxon>
        <taxon>PACMAD clade</taxon>
        <taxon>Panicoideae</taxon>
        <taxon>Andropogonodae</taxon>
        <taxon>Andropogoneae</taxon>
        <taxon>Tripsacinae</taxon>
        <taxon>Zea</taxon>
    </lineage>
</organism>
<comment type="pathway">
    <text evidence="3">Protein modification; protein ubiquitination.</text>
</comment>
<proteinExistence type="predicted"/>
<protein>
    <submittedName>
        <fullName evidence="11">Pre-mRNA-processing factor 19</fullName>
    </submittedName>
</protein>
<dbReference type="GO" id="GO:0016567">
    <property type="term" value="P:protein ubiquitination"/>
    <property type="evidence" value="ECO:0007669"/>
    <property type="project" value="UniProtKB-UniPathway"/>
</dbReference>
<dbReference type="PROSITE" id="PS51698">
    <property type="entry name" value="U_BOX"/>
    <property type="match status" value="1"/>
</dbReference>
<evidence type="ECO:0000256" key="7">
    <source>
        <dbReference type="ARBA" id="ARBA00023136"/>
    </source>
</evidence>
<dbReference type="PANTHER" id="PTHR43908:SF5">
    <property type="entry name" value="CHAPERONE PROTEIN DNAJ 49"/>
    <property type="match status" value="1"/>
</dbReference>
<dbReference type="Pfam" id="PF00673">
    <property type="entry name" value="Ribosomal_L5_C"/>
    <property type="match status" value="1"/>
</dbReference>
<dbReference type="SUPFAM" id="SSF46565">
    <property type="entry name" value="Chaperone J-domain"/>
    <property type="match status" value="1"/>
</dbReference>
<dbReference type="InterPro" id="IPR003613">
    <property type="entry name" value="Ubox_domain"/>
</dbReference>
<dbReference type="EMBL" id="NCVQ01000006">
    <property type="protein sequence ID" value="PWZ22841.1"/>
    <property type="molecule type" value="Genomic_DNA"/>
</dbReference>
<dbReference type="AlphaFoldDB" id="A0A3L6ERY4"/>
<dbReference type="InterPro" id="IPR013083">
    <property type="entry name" value="Znf_RING/FYVE/PHD"/>
</dbReference>
<evidence type="ECO:0000259" key="10">
    <source>
        <dbReference type="PROSITE" id="PS51698"/>
    </source>
</evidence>
<dbReference type="PANTHER" id="PTHR43908">
    <property type="entry name" value="AT29763P-RELATED"/>
    <property type="match status" value="1"/>
</dbReference>
<sequence length="447" mass="51056">MICAISGEVPDEPVVSKKSGLLFERRLIERYIEDHGKCPITKEELTMDDIVPVKTNKVPGTEDAFKMVSKAFKCLSNDQSRRTYDQTGTIEDHEFNEQQYPNVMRRGAARWRRPARSGFYNYEEDFDPDEIFRARGTGRQQQQRREHSVEGGSSINLTVFIHLVVVLFIVSLAFILACQAEYSLQQTNYFPISKVTQKQGVEYFVSKQDFDQQFPQGSQSRENLERHVLMDYKSMLGRYCHVELQRHQWAKDYPTPRCDKLRELSVAQNIACYVTVWGEKAMQLLESGLKVKENELLRRNFSDTGCFGFGIQEHIDLGINDTTLTVKMLFQLGRACSIYSRPADTRQMEMFFGSFLSESVSPQNLFGHPDVERCPFLRNINGATTFSLSSALPVAAQGGKGPIFEEGSGFESAFKLFHGRDGIVPLSERSYVSDKNHNESIDVKLYT</sequence>
<evidence type="ECO:0000256" key="2">
    <source>
        <dbReference type="ARBA" id="ARBA00004167"/>
    </source>
</evidence>
<keyword evidence="5 9" id="KW-0812">Transmembrane</keyword>
<dbReference type="GO" id="GO:0005634">
    <property type="term" value="C:nucleus"/>
    <property type="evidence" value="ECO:0007669"/>
    <property type="project" value="UniProtKB-SubCell"/>
</dbReference>
<dbReference type="ExpressionAtlas" id="A0A3L6ERY4">
    <property type="expression patterns" value="baseline and differential"/>
</dbReference>